<gene>
    <name evidence="2" type="ORF">POCTA_138.1.T0290395</name>
</gene>
<dbReference type="PANTHER" id="PTHR19920">
    <property type="entry name" value="WD40 PROTEIN CIAO1"/>
    <property type="match status" value="1"/>
</dbReference>
<dbReference type="Proteomes" id="UP000683925">
    <property type="component" value="Unassembled WGS sequence"/>
</dbReference>
<comment type="caution">
    <text evidence="2">The sequence shown here is derived from an EMBL/GenBank/DDBJ whole genome shotgun (WGS) entry which is preliminary data.</text>
</comment>
<sequence length="329" mass="38392">MVLLDKNLKREERLLRAICMENIEAETKIIGFKKVLSLIEENQKNKAENIQSLIKVDVDLVEQFVNELRKLQQKTIQQFDELIANSTEWINNLNLFGQRDLKYNFYDELDVIIENKMQNSFNKDSIIDQIKSLNNSFSNKISSSISVLRNEKLYSQCEKILINLNLIHHMKLIDNSIKEKEGKLNEISKFNGHTKTICCLQFSKNSNSFLSAGFDNSIRCWKQINKKELKSSLPYTEHTDCIDCLIIDQVENQLVSGGRDNSMKIWKINFTDNQLTYRYSLNKHTHNVYSLCFNESEDTLISCGSDKQIIIWKKDSHQIWQFGCVVTID</sequence>
<feature type="repeat" description="WD" evidence="1">
    <location>
        <begin position="281"/>
        <end position="313"/>
    </location>
</feature>
<dbReference type="PANTHER" id="PTHR19920:SF0">
    <property type="entry name" value="CYTOSOLIC IRON-SULFUR PROTEIN ASSEMBLY PROTEIN CIAO1-RELATED"/>
    <property type="match status" value="1"/>
</dbReference>
<protein>
    <submittedName>
        <fullName evidence="2">Uncharacterized protein</fullName>
    </submittedName>
</protein>
<dbReference type="EMBL" id="CAJJDP010000029">
    <property type="protein sequence ID" value="CAD8154852.1"/>
    <property type="molecule type" value="Genomic_DNA"/>
</dbReference>
<reference evidence="2" key="1">
    <citation type="submission" date="2021-01" db="EMBL/GenBank/DDBJ databases">
        <authorList>
            <consortium name="Genoscope - CEA"/>
            <person name="William W."/>
        </authorList>
    </citation>
    <scope>NUCLEOTIDE SEQUENCE</scope>
</reference>
<evidence type="ECO:0000256" key="1">
    <source>
        <dbReference type="PROSITE-ProRule" id="PRU00221"/>
    </source>
</evidence>
<dbReference type="InterPro" id="IPR001680">
    <property type="entry name" value="WD40_rpt"/>
</dbReference>
<evidence type="ECO:0000313" key="2">
    <source>
        <dbReference type="EMBL" id="CAD8154852.1"/>
    </source>
</evidence>
<evidence type="ECO:0000313" key="3">
    <source>
        <dbReference type="Proteomes" id="UP000683925"/>
    </source>
</evidence>
<keyword evidence="3" id="KW-1185">Reference proteome</keyword>
<dbReference type="OrthoDB" id="308066at2759"/>
<organism evidence="2 3">
    <name type="scientific">Paramecium octaurelia</name>
    <dbReference type="NCBI Taxonomy" id="43137"/>
    <lineage>
        <taxon>Eukaryota</taxon>
        <taxon>Sar</taxon>
        <taxon>Alveolata</taxon>
        <taxon>Ciliophora</taxon>
        <taxon>Intramacronucleata</taxon>
        <taxon>Oligohymenophorea</taxon>
        <taxon>Peniculida</taxon>
        <taxon>Parameciidae</taxon>
        <taxon>Paramecium</taxon>
    </lineage>
</organism>
<dbReference type="GO" id="GO:0016226">
    <property type="term" value="P:iron-sulfur cluster assembly"/>
    <property type="evidence" value="ECO:0007669"/>
    <property type="project" value="TreeGrafter"/>
</dbReference>
<keyword evidence="1" id="KW-0853">WD repeat</keyword>
<dbReference type="PROSITE" id="PS50082">
    <property type="entry name" value="WD_REPEATS_2"/>
    <property type="match status" value="3"/>
</dbReference>
<proteinExistence type="predicted"/>
<feature type="repeat" description="WD" evidence="1">
    <location>
        <begin position="235"/>
        <end position="276"/>
    </location>
</feature>
<dbReference type="SMART" id="SM00320">
    <property type="entry name" value="WD40"/>
    <property type="match status" value="3"/>
</dbReference>
<name>A0A8S1TTG3_PAROT</name>
<feature type="repeat" description="WD" evidence="1">
    <location>
        <begin position="190"/>
        <end position="231"/>
    </location>
</feature>
<dbReference type="AlphaFoldDB" id="A0A8S1TTG3"/>
<dbReference type="GO" id="GO:0097361">
    <property type="term" value="C:cytosolic [4Fe-4S] assembly targeting complex"/>
    <property type="evidence" value="ECO:0007669"/>
    <property type="project" value="TreeGrafter"/>
</dbReference>
<dbReference type="Pfam" id="PF00400">
    <property type="entry name" value="WD40"/>
    <property type="match status" value="3"/>
</dbReference>
<dbReference type="PROSITE" id="PS50294">
    <property type="entry name" value="WD_REPEATS_REGION"/>
    <property type="match status" value="3"/>
</dbReference>
<accession>A0A8S1TTG3</accession>